<keyword evidence="3" id="KW-1185">Reference proteome</keyword>
<dbReference type="InterPro" id="IPR003692">
    <property type="entry name" value="Hydantoinase_B"/>
</dbReference>
<name>A0A9N9Y4B3_9HYPO</name>
<dbReference type="PANTHER" id="PTHR11365">
    <property type="entry name" value="5-OXOPROLINASE RELATED"/>
    <property type="match status" value="1"/>
</dbReference>
<evidence type="ECO:0000313" key="2">
    <source>
        <dbReference type="EMBL" id="CAG9990001.1"/>
    </source>
</evidence>
<dbReference type="PANTHER" id="PTHR11365:SF26">
    <property type="entry name" value="5-OXOPROLINASE"/>
    <property type="match status" value="1"/>
</dbReference>
<dbReference type="EMBL" id="CABFNO020001468">
    <property type="protein sequence ID" value="CAG9990001.1"/>
    <property type="molecule type" value="Genomic_DNA"/>
</dbReference>
<organism evidence="2 3">
    <name type="scientific">Clonostachys byssicola</name>
    <dbReference type="NCBI Taxonomy" id="160290"/>
    <lineage>
        <taxon>Eukaryota</taxon>
        <taxon>Fungi</taxon>
        <taxon>Dikarya</taxon>
        <taxon>Ascomycota</taxon>
        <taxon>Pezizomycotina</taxon>
        <taxon>Sordariomycetes</taxon>
        <taxon>Hypocreomycetidae</taxon>
        <taxon>Hypocreales</taxon>
        <taxon>Bionectriaceae</taxon>
        <taxon>Clonostachys</taxon>
    </lineage>
</organism>
<dbReference type="GO" id="GO:0005829">
    <property type="term" value="C:cytosol"/>
    <property type="evidence" value="ECO:0007669"/>
    <property type="project" value="TreeGrafter"/>
</dbReference>
<dbReference type="Pfam" id="PF02538">
    <property type="entry name" value="Hydantoinase_B"/>
    <property type="match status" value="1"/>
</dbReference>
<accession>A0A9N9Y4B3</accession>
<dbReference type="GO" id="GO:0017168">
    <property type="term" value="F:5-oxoprolinase (ATP-hydrolyzing) activity"/>
    <property type="evidence" value="ECO:0007669"/>
    <property type="project" value="TreeGrafter"/>
</dbReference>
<evidence type="ECO:0000259" key="1">
    <source>
        <dbReference type="Pfam" id="PF02538"/>
    </source>
</evidence>
<gene>
    <name evidence="2" type="ORF">CBYS24578_00017530</name>
</gene>
<dbReference type="GO" id="GO:0006749">
    <property type="term" value="P:glutathione metabolic process"/>
    <property type="evidence" value="ECO:0007669"/>
    <property type="project" value="TreeGrafter"/>
</dbReference>
<dbReference type="AlphaFoldDB" id="A0A9N9Y4B3"/>
<reference evidence="2 3" key="2">
    <citation type="submission" date="2021-10" db="EMBL/GenBank/DDBJ databases">
        <authorList>
            <person name="Piombo E."/>
        </authorList>
    </citation>
    <scope>NUCLEOTIDE SEQUENCE [LARGE SCALE GENOMIC DNA]</scope>
</reference>
<evidence type="ECO:0000313" key="3">
    <source>
        <dbReference type="Proteomes" id="UP000754883"/>
    </source>
</evidence>
<dbReference type="Proteomes" id="UP000754883">
    <property type="component" value="Unassembled WGS sequence"/>
</dbReference>
<dbReference type="InterPro" id="IPR045079">
    <property type="entry name" value="Oxoprolinase-like"/>
</dbReference>
<protein>
    <recommendedName>
        <fullName evidence="1">Hydantoinase B/oxoprolinase domain-containing protein</fullName>
    </recommendedName>
</protein>
<sequence length="114" mass="11774">MDNGATMTVEITIDGDGGAVFDFTGTSPQMHGNMNAPPAITYSAIIYMLRLLIGTDIPLNQGCLSAVDVVIPEGTFLNPSPGAAVACGNTHTSQRLADLLLQAFEAASGSQGYI</sequence>
<feature type="domain" description="Hydantoinase B/oxoprolinase" evidence="1">
    <location>
        <begin position="1"/>
        <end position="111"/>
    </location>
</feature>
<dbReference type="OrthoDB" id="4526330at2759"/>
<proteinExistence type="predicted"/>
<comment type="caution">
    <text evidence="2">The sequence shown here is derived from an EMBL/GenBank/DDBJ whole genome shotgun (WGS) entry which is preliminary data.</text>
</comment>
<reference evidence="3" key="1">
    <citation type="submission" date="2019-06" db="EMBL/GenBank/DDBJ databases">
        <authorList>
            <person name="Broberg M."/>
        </authorList>
    </citation>
    <scope>NUCLEOTIDE SEQUENCE [LARGE SCALE GENOMIC DNA]</scope>
</reference>